<dbReference type="Gene3D" id="2.150.10.10">
    <property type="entry name" value="Serralysin-like metalloprotease, C-terminal"/>
    <property type="match status" value="1"/>
</dbReference>
<dbReference type="Proteomes" id="UP000240535">
    <property type="component" value="Unassembled WGS sequence"/>
</dbReference>
<feature type="region of interest" description="Disordered" evidence="1">
    <location>
        <begin position="456"/>
        <end position="476"/>
    </location>
</feature>
<dbReference type="OrthoDB" id="5363753at2"/>
<dbReference type="Pfam" id="PF00353">
    <property type="entry name" value="HemolysinCabind"/>
    <property type="match status" value="1"/>
</dbReference>
<comment type="caution">
    <text evidence="2">The sequence shown here is derived from an EMBL/GenBank/DDBJ whole genome shotgun (WGS) entry which is preliminary data.</text>
</comment>
<dbReference type="InterPro" id="IPR011049">
    <property type="entry name" value="Serralysin-like_metalloprot_C"/>
</dbReference>
<dbReference type="RefSeq" id="WP_106870429.1">
    <property type="nucleotide sequence ID" value="NZ_CP053841.1"/>
</dbReference>
<dbReference type="PANTHER" id="PTHR39431:SF1">
    <property type="entry name" value="FRPA_C-RELATED PROTEIN"/>
    <property type="match status" value="1"/>
</dbReference>
<proteinExistence type="predicted"/>
<dbReference type="PANTHER" id="PTHR39431">
    <property type="entry name" value="FRPA/C-RELATED PROTEIN"/>
    <property type="match status" value="1"/>
</dbReference>
<gene>
    <name evidence="2" type="ORF">CQ405_02865</name>
</gene>
<protein>
    <recommendedName>
        <fullName evidence="4">Haemolysin-type calcium binding-related domain-containing protein</fullName>
    </recommendedName>
</protein>
<evidence type="ECO:0008006" key="4">
    <source>
        <dbReference type="Google" id="ProtNLM"/>
    </source>
</evidence>
<dbReference type="SUPFAM" id="SSF51120">
    <property type="entry name" value="beta-Roll"/>
    <property type="match status" value="1"/>
</dbReference>
<dbReference type="InterPro" id="IPR001343">
    <property type="entry name" value="Hemolysn_Ca-bd"/>
</dbReference>
<evidence type="ECO:0000313" key="2">
    <source>
        <dbReference type="EMBL" id="PSM52688.1"/>
    </source>
</evidence>
<dbReference type="PRINTS" id="PR00313">
    <property type="entry name" value="CABNDNGRPT"/>
</dbReference>
<accession>A0A2P8R2J9</accession>
<dbReference type="AlphaFoldDB" id="A0A2P8R2J9"/>
<evidence type="ECO:0000313" key="3">
    <source>
        <dbReference type="Proteomes" id="UP000240535"/>
    </source>
</evidence>
<organism evidence="2 3">
    <name type="scientific">Campylobacter blaseri</name>
    <dbReference type="NCBI Taxonomy" id="2042961"/>
    <lineage>
        <taxon>Bacteria</taxon>
        <taxon>Pseudomonadati</taxon>
        <taxon>Campylobacterota</taxon>
        <taxon>Epsilonproteobacteria</taxon>
        <taxon>Campylobacterales</taxon>
        <taxon>Campylobacteraceae</taxon>
        <taxon>Campylobacter</taxon>
    </lineage>
</organism>
<sequence>MTREEKANYELDRAYERLLANSHLARELIELLIQKGLKADEIFKKAKLEIGKATGTMSEEAQDKLEEKINKIGKAVILVDIIDQLDSGQSLGRVTVGALADGLTGFLSAKKLIPGVGQVLFTIDVINLVSELTGHDALIDIKGWFQKKYDEIKNTSSELPDLDALSKGILKITMPNGDVYSRPLAESFSGTIKGGQNSSNDVLFGGSGDDYFISGRGNDILIGGDGNDTFVSYDGHEIDGGNGFDTYMLNGSATIKDSDGKGRVFLNSKLMKGGKFSYSKNGEDLYFNGSDIYSYNKSTKTLTILTGSAGNVTIENFNKDKNDLGIVLLDKDEIAIEVSDSSAKEKEESMEFTITLKNDDRDDKTFLKDKSFFFEDGEYIIVNVNDKKYLFGKPGKDTHLAKGYHYDEKVDGISATYTYKWKDDEKEEDDEKFEVIAKIDSMSENLKAKFTKNGIGTIQDDDEDDNPNDTFPDTTPALTKTSPIVIDLNGDGIKTISRKNNKIYFDLDNNKFAENTAWIDKNDGILINKTLIANSATNGSELFGNHTLLSNGNLAANGFEALKEFDNNSDGVINELDLLGYESLAIWQDTNGDAKLSENEIKSLKELGIKEINLDYENSDFIDENGNEHRQTSNVLFENGNKTSISYDLQI</sequence>
<dbReference type="PROSITE" id="PS00018">
    <property type="entry name" value="EF_HAND_1"/>
    <property type="match status" value="1"/>
</dbReference>
<dbReference type="EMBL" id="PDHH01000002">
    <property type="protein sequence ID" value="PSM52688.1"/>
    <property type="molecule type" value="Genomic_DNA"/>
</dbReference>
<name>A0A2P8R2J9_9BACT</name>
<reference evidence="3" key="1">
    <citation type="submission" date="2017-10" db="EMBL/GenBank/DDBJ databases">
        <title>Campylobacter species from seals.</title>
        <authorList>
            <person name="Gilbert M.J."/>
            <person name="Zomer A.L."/>
            <person name="Timmerman A.J."/>
            <person name="Duim B."/>
            <person name="Wagenaar J.A."/>
        </authorList>
    </citation>
    <scope>NUCLEOTIDE SEQUENCE [LARGE SCALE GENOMIC DNA]</scope>
    <source>
        <strain evidence="3">17S00004-5</strain>
    </source>
</reference>
<keyword evidence="3" id="KW-1185">Reference proteome</keyword>
<evidence type="ECO:0000256" key="1">
    <source>
        <dbReference type="SAM" id="MobiDB-lite"/>
    </source>
</evidence>
<dbReference type="GO" id="GO:0005509">
    <property type="term" value="F:calcium ion binding"/>
    <property type="evidence" value="ECO:0007669"/>
    <property type="project" value="InterPro"/>
</dbReference>
<dbReference type="InterPro" id="IPR018247">
    <property type="entry name" value="EF_Hand_1_Ca_BS"/>
</dbReference>